<sequence>MNTKHFYITNKEIGIPAILWGEQSPKLLIEVHGNLSNKEDTVISMMAERAVQKGYQALSFDLPMHGERANEAYTCNPWNCVSDLTAVFEFARPFASDISLFACSMGAYFGLLAYHNFDIKQSLFLSPVVNMERIIQNMMTGFQVSEERLKKERQIPLPIGQTLDWDYYSYVRGNPVGDWNIPTAILYGSDDNVTEWNELAAFSEKYSATVKVLEHGEHYFHTEEQLRVFDAWADENLL</sequence>
<gene>
    <name evidence="1" type="ORF">SDC9_41328</name>
</gene>
<comment type="caution">
    <text evidence="1">The sequence shown here is derived from an EMBL/GenBank/DDBJ whole genome shotgun (WGS) entry which is preliminary data.</text>
</comment>
<dbReference type="Gene3D" id="3.40.50.1820">
    <property type="entry name" value="alpha/beta hydrolase"/>
    <property type="match status" value="1"/>
</dbReference>
<name>A0A644VXE7_9ZZZZ</name>
<dbReference type="InterPro" id="IPR029058">
    <property type="entry name" value="AB_hydrolase_fold"/>
</dbReference>
<accession>A0A644VXE7</accession>
<evidence type="ECO:0000313" key="1">
    <source>
        <dbReference type="EMBL" id="MPL95162.1"/>
    </source>
</evidence>
<dbReference type="EMBL" id="VSSQ01000457">
    <property type="protein sequence ID" value="MPL95162.1"/>
    <property type="molecule type" value="Genomic_DNA"/>
</dbReference>
<reference evidence="1" key="1">
    <citation type="submission" date="2019-08" db="EMBL/GenBank/DDBJ databases">
        <authorList>
            <person name="Kucharzyk K."/>
            <person name="Murdoch R.W."/>
            <person name="Higgins S."/>
            <person name="Loffler F."/>
        </authorList>
    </citation>
    <scope>NUCLEOTIDE SEQUENCE</scope>
</reference>
<proteinExistence type="predicted"/>
<organism evidence="1">
    <name type="scientific">bioreactor metagenome</name>
    <dbReference type="NCBI Taxonomy" id="1076179"/>
    <lineage>
        <taxon>unclassified sequences</taxon>
        <taxon>metagenomes</taxon>
        <taxon>ecological metagenomes</taxon>
    </lineage>
</organism>
<protein>
    <submittedName>
        <fullName evidence="1">IS1595 family transposase ISBth19</fullName>
    </submittedName>
</protein>
<dbReference type="AlphaFoldDB" id="A0A644VXE7"/>
<dbReference type="SUPFAM" id="SSF53474">
    <property type="entry name" value="alpha/beta-Hydrolases"/>
    <property type="match status" value="1"/>
</dbReference>